<name>A0A0E9UNV2_ANGAN</name>
<organism evidence="1">
    <name type="scientific">Anguilla anguilla</name>
    <name type="common">European freshwater eel</name>
    <name type="synonym">Muraena anguilla</name>
    <dbReference type="NCBI Taxonomy" id="7936"/>
    <lineage>
        <taxon>Eukaryota</taxon>
        <taxon>Metazoa</taxon>
        <taxon>Chordata</taxon>
        <taxon>Craniata</taxon>
        <taxon>Vertebrata</taxon>
        <taxon>Euteleostomi</taxon>
        <taxon>Actinopterygii</taxon>
        <taxon>Neopterygii</taxon>
        <taxon>Teleostei</taxon>
        <taxon>Anguilliformes</taxon>
        <taxon>Anguillidae</taxon>
        <taxon>Anguilla</taxon>
    </lineage>
</organism>
<proteinExistence type="predicted"/>
<evidence type="ECO:0000313" key="1">
    <source>
        <dbReference type="EMBL" id="JAH66643.1"/>
    </source>
</evidence>
<accession>A0A0E9UNV2</accession>
<reference evidence="1" key="2">
    <citation type="journal article" date="2015" name="Fish Shellfish Immunol.">
        <title>Early steps in the European eel (Anguilla anguilla)-Vibrio vulnificus interaction in the gills: Role of the RtxA13 toxin.</title>
        <authorList>
            <person name="Callol A."/>
            <person name="Pajuelo D."/>
            <person name="Ebbesson L."/>
            <person name="Teles M."/>
            <person name="MacKenzie S."/>
            <person name="Amaro C."/>
        </authorList>
    </citation>
    <scope>NUCLEOTIDE SEQUENCE</scope>
</reference>
<dbReference type="EMBL" id="GBXM01041934">
    <property type="protein sequence ID" value="JAH66643.1"/>
    <property type="molecule type" value="Transcribed_RNA"/>
</dbReference>
<reference evidence="1" key="1">
    <citation type="submission" date="2014-11" db="EMBL/GenBank/DDBJ databases">
        <authorList>
            <person name="Amaro Gonzalez C."/>
        </authorList>
    </citation>
    <scope>NUCLEOTIDE SEQUENCE</scope>
</reference>
<sequence length="49" mass="5726">MVGYCSVNEMQAHRFRMRNTPLVINLPVAPRELHTCEHRKCFHQGCSRA</sequence>
<protein>
    <submittedName>
        <fullName evidence="1">Uncharacterized protein</fullName>
    </submittedName>
</protein>
<dbReference type="AlphaFoldDB" id="A0A0E9UNV2"/>